<feature type="compositionally biased region" description="Pro residues" evidence="1">
    <location>
        <begin position="483"/>
        <end position="501"/>
    </location>
</feature>
<dbReference type="EMBL" id="JAQNDN010000013">
    <property type="protein sequence ID" value="MDC0670526.1"/>
    <property type="molecule type" value="Genomic_DNA"/>
</dbReference>
<proteinExistence type="predicted"/>
<organism evidence="3 4">
    <name type="scientific">Nannocystis radixulma</name>
    <dbReference type="NCBI Taxonomy" id="2995305"/>
    <lineage>
        <taxon>Bacteria</taxon>
        <taxon>Pseudomonadati</taxon>
        <taxon>Myxococcota</taxon>
        <taxon>Polyangia</taxon>
        <taxon>Nannocystales</taxon>
        <taxon>Nannocystaceae</taxon>
        <taxon>Nannocystis</taxon>
    </lineage>
</organism>
<evidence type="ECO:0000313" key="3">
    <source>
        <dbReference type="EMBL" id="MDC0670526.1"/>
    </source>
</evidence>
<keyword evidence="2" id="KW-0732">Signal</keyword>
<evidence type="ECO:0000256" key="2">
    <source>
        <dbReference type="SAM" id="SignalP"/>
    </source>
</evidence>
<dbReference type="InterPro" id="IPR019283">
    <property type="entry name" value="DUF2330"/>
</dbReference>
<feature type="chain" id="PRO_5046785694" evidence="2">
    <location>
        <begin position="33"/>
        <end position="533"/>
    </location>
</feature>
<feature type="signal peptide" evidence="2">
    <location>
        <begin position="1"/>
        <end position="32"/>
    </location>
</feature>
<dbReference type="Proteomes" id="UP001217838">
    <property type="component" value="Unassembled WGS sequence"/>
</dbReference>
<keyword evidence="4" id="KW-1185">Reference proteome</keyword>
<accession>A0ABT5B8S7</accession>
<comment type="caution">
    <text evidence="3">The sequence shown here is derived from an EMBL/GenBank/DDBJ whole genome shotgun (WGS) entry which is preliminary data.</text>
</comment>
<dbReference type="Pfam" id="PF10092">
    <property type="entry name" value="DUF2330"/>
    <property type="match status" value="1"/>
</dbReference>
<dbReference type="RefSeq" id="WP_272000342.1">
    <property type="nucleotide sequence ID" value="NZ_JAQNDN010000013.1"/>
</dbReference>
<reference evidence="3 4" key="1">
    <citation type="submission" date="2022-11" db="EMBL/GenBank/DDBJ databases">
        <title>Minimal conservation of predation-associated metabolite biosynthetic gene clusters underscores biosynthetic potential of Myxococcota including descriptions for ten novel species: Archangium lansinium sp. nov., Myxococcus landrumus sp. nov., Nannocystis bai.</title>
        <authorList>
            <person name="Ahearne A."/>
            <person name="Stevens C."/>
            <person name="Dowd S."/>
        </authorList>
    </citation>
    <scope>NUCLEOTIDE SEQUENCE [LARGE SCALE GENOMIC DNA]</scope>
    <source>
        <strain evidence="3 4">NCELM</strain>
    </source>
</reference>
<evidence type="ECO:0000313" key="4">
    <source>
        <dbReference type="Proteomes" id="UP001217838"/>
    </source>
</evidence>
<name>A0ABT5B8S7_9BACT</name>
<gene>
    <name evidence="3" type="ORF">POL58_22405</name>
</gene>
<feature type="region of interest" description="Disordered" evidence="1">
    <location>
        <begin position="472"/>
        <end position="503"/>
    </location>
</feature>
<evidence type="ECO:0000256" key="1">
    <source>
        <dbReference type="SAM" id="MobiDB-lite"/>
    </source>
</evidence>
<protein>
    <submittedName>
        <fullName evidence="3">DUF2330 domain-containing protein</fullName>
    </submittedName>
</protein>
<sequence length="533" mass="56969">MTSSRTRNLAPGVIFGAVLSASLMLTPQTARAFCGFYVGGADTKLYNNATMVVLMRDGTRTVLSMQNNYQGPPTDFAMVVPVPVVLKEKDVKTLDRAVFDRVDALAAPRLVEYWEQDPCMPPYKPEELEGSVPTVDMVPTSSARRAKDLGVTIEAKFAVGEYQILILGAKDSSGLDTWLRGENYKIPGGAEAVLRPYVQAGMKFFVAKIDIEKVKFDERGQAMLSPLRFHYDSDTFSLPVRLGLINSGGKQDLIVHVLARQARYEAANYRNVAIPTNLEVAEAARGAFGGFYAALFDRTLAGNPGAVITEYAWAAGSCDPCPQDPLNLDELTTLGADVLPSTAAALRGGQAASDLQWQLPGEFVLTRLHARYGAESLGEDLVFRAAPPIVGGREVPGPEGKLEQGAVESTYGQNNFQARYIIRHPWQGPIECAEPRRGIWGGPPSGEAGGGTQVARDLAFVARDAPLSTFLVGEAPAGDGTLPPGPFTPPPPGTLSPPPPAGCGRCDAGEAEFAGLLGVGLLGLAWRRRRGGR</sequence>